<evidence type="ECO:0000256" key="7">
    <source>
        <dbReference type="ARBA" id="ARBA00023136"/>
    </source>
</evidence>
<evidence type="ECO:0000256" key="4">
    <source>
        <dbReference type="ARBA" id="ARBA00022960"/>
    </source>
</evidence>
<feature type="transmembrane region" description="Helical" evidence="8">
    <location>
        <begin position="346"/>
        <end position="367"/>
    </location>
</feature>
<comment type="subcellular location">
    <subcellularLocation>
        <location evidence="1">Cell membrane</location>
        <topology evidence="1">Multi-pass membrane protein</topology>
    </subcellularLocation>
</comment>
<gene>
    <name evidence="9" type="ORF">AP3564_07610</name>
</gene>
<dbReference type="InterPro" id="IPR051050">
    <property type="entry name" value="Lipid_II_flippase_MurJ/MviN"/>
</dbReference>
<feature type="transmembrane region" description="Helical" evidence="8">
    <location>
        <begin position="374"/>
        <end position="397"/>
    </location>
</feature>
<dbReference type="GO" id="GO:0034204">
    <property type="term" value="P:lipid translocation"/>
    <property type="evidence" value="ECO:0007669"/>
    <property type="project" value="TreeGrafter"/>
</dbReference>
<keyword evidence="3 8" id="KW-0812">Transmembrane</keyword>
<dbReference type="Proteomes" id="UP000214606">
    <property type="component" value="Chromosome"/>
</dbReference>
<dbReference type="EMBL" id="CP017703">
    <property type="protein sequence ID" value="ASS90111.1"/>
    <property type="molecule type" value="Genomic_DNA"/>
</dbReference>
<feature type="transmembrane region" description="Helical" evidence="8">
    <location>
        <begin position="154"/>
        <end position="173"/>
    </location>
</feature>
<feature type="transmembrane region" description="Helical" evidence="8">
    <location>
        <begin position="123"/>
        <end position="142"/>
    </location>
</feature>
<feature type="transmembrane region" description="Helical" evidence="8">
    <location>
        <begin position="303"/>
        <end position="321"/>
    </location>
</feature>
<evidence type="ECO:0000256" key="2">
    <source>
        <dbReference type="ARBA" id="ARBA00022475"/>
    </source>
</evidence>
<reference evidence="9 10" key="1">
    <citation type="submission" date="2016-10" db="EMBL/GenBank/DDBJ databases">
        <title>The whole genome sequencing and assembly of Aeribacillus pallidus KCTC3564 strain.</title>
        <authorList>
            <person name="Lee Y.-J."/>
            <person name="Park M.-K."/>
            <person name="Yi H."/>
            <person name="Bahn Y.-S."/>
            <person name="Kim J.F."/>
            <person name="Lee D.-W."/>
        </authorList>
    </citation>
    <scope>NUCLEOTIDE SEQUENCE [LARGE SCALE GENOMIC DNA]</scope>
    <source>
        <strain evidence="9 10">KCTC3564</strain>
    </source>
</reference>
<dbReference type="PANTHER" id="PTHR47019:SF1">
    <property type="entry name" value="LIPID II FLIPPASE MURJ"/>
    <property type="match status" value="1"/>
</dbReference>
<keyword evidence="6 8" id="KW-1133">Transmembrane helix</keyword>
<proteinExistence type="predicted"/>
<dbReference type="GO" id="GO:0015648">
    <property type="term" value="F:lipid-linked peptidoglycan transporter activity"/>
    <property type="evidence" value="ECO:0007669"/>
    <property type="project" value="TreeGrafter"/>
</dbReference>
<sequence>MSKFKLASILFFISTLFLKFSSMFRDIVIAHQFGAGDIVGAYNAAMTIPNTFILFMLSGMKDAFVPSYLKYDKQNQGFSHLTNIVKGTFYIGLLISLAGAAFSPWLIHLLFPTFRDDIEQLAIWTSIMYFFSIFLVGINAVFEGYFDAKGKYSFSTFSQTVVVLSTIGSTLFLSKLIGGYSIALGYLVGTIISFLIKFFYFGPRKFINWRQKMNIKEVNTFYLIFIPVGITIMVGQINLNISNFYAGMFGADAISYLNYAFRLVSIPQAIFGVTVATIIYPIIAKARTNNDMNLFKTGMEKGLSIMFLFLAPTVSGMMLMMEEVIQIVYQRGAFDRAATVATSEVAYYYVGSVLFYSIQVIIAKGFYTLDKGNLIMRIGILSILLNIVFNFVFSSWIGYKGLALSTSVVGFIYTFIAFFILNKHIGWLSVRKIGKEYVKIIFSCIVMIVVLWIVKHLFEQFHVFLYVTTLTIIGAGIYFIMLWALKTTSLYDIVAMRSSNKKQ</sequence>
<dbReference type="InterPro" id="IPR004268">
    <property type="entry name" value="MurJ"/>
</dbReference>
<dbReference type="GO" id="GO:0008360">
    <property type="term" value="P:regulation of cell shape"/>
    <property type="evidence" value="ECO:0007669"/>
    <property type="project" value="UniProtKB-KW"/>
</dbReference>
<evidence type="ECO:0000256" key="1">
    <source>
        <dbReference type="ARBA" id="ARBA00004651"/>
    </source>
</evidence>
<dbReference type="KEGG" id="apak:AP3564_07610"/>
<keyword evidence="5" id="KW-0573">Peptidoglycan synthesis</keyword>
<keyword evidence="4" id="KW-0133">Cell shape</keyword>
<accession>A0A223E4J2</accession>
<feature type="transmembrane region" description="Helical" evidence="8">
    <location>
        <begin position="403"/>
        <end position="425"/>
    </location>
</feature>
<dbReference type="AlphaFoldDB" id="A0A223E4J2"/>
<feature type="transmembrane region" description="Helical" evidence="8">
    <location>
        <begin position="259"/>
        <end position="283"/>
    </location>
</feature>
<protein>
    <submittedName>
        <fullName evidence="9">Murein biosynthesis integral membrane protein MurJ</fullName>
    </submittedName>
</protein>
<dbReference type="PRINTS" id="PR01806">
    <property type="entry name" value="VIRFACTRMVIN"/>
</dbReference>
<evidence type="ECO:0000256" key="3">
    <source>
        <dbReference type="ARBA" id="ARBA00022692"/>
    </source>
</evidence>
<dbReference type="NCBIfam" id="TIGR01695">
    <property type="entry name" value="murJ_mviN"/>
    <property type="match status" value="1"/>
</dbReference>
<evidence type="ECO:0000256" key="6">
    <source>
        <dbReference type="ARBA" id="ARBA00022989"/>
    </source>
</evidence>
<dbReference type="GO" id="GO:0009252">
    <property type="term" value="P:peptidoglycan biosynthetic process"/>
    <property type="evidence" value="ECO:0007669"/>
    <property type="project" value="UniProtKB-KW"/>
</dbReference>
<evidence type="ECO:0000313" key="9">
    <source>
        <dbReference type="EMBL" id="ASS90111.1"/>
    </source>
</evidence>
<dbReference type="Pfam" id="PF03023">
    <property type="entry name" value="MurJ"/>
    <property type="match status" value="1"/>
</dbReference>
<feature type="transmembrane region" description="Helical" evidence="8">
    <location>
        <begin position="40"/>
        <end position="60"/>
    </location>
</feature>
<feature type="transmembrane region" description="Helical" evidence="8">
    <location>
        <begin position="437"/>
        <end position="458"/>
    </location>
</feature>
<feature type="transmembrane region" description="Helical" evidence="8">
    <location>
        <begin position="221"/>
        <end position="239"/>
    </location>
</feature>
<feature type="transmembrane region" description="Helical" evidence="8">
    <location>
        <begin position="464"/>
        <end position="485"/>
    </location>
</feature>
<dbReference type="GO" id="GO:0005886">
    <property type="term" value="C:plasma membrane"/>
    <property type="evidence" value="ECO:0007669"/>
    <property type="project" value="UniProtKB-SubCell"/>
</dbReference>
<dbReference type="RefSeq" id="WP_094245085.1">
    <property type="nucleotide sequence ID" value="NZ_CP017703.1"/>
</dbReference>
<organism evidence="9 10">
    <name type="scientific">Aeribacillus pallidus</name>
    <dbReference type="NCBI Taxonomy" id="33936"/>
    <lineage>
        <taxon>Bacteria</taxon>
        <taxon>Bacillati</taxon>
        <taxon>Bacillota</taxon>
        <taxon>Bacilli</taxon>
        <taxon>Bacillales</taxon>
        <taxon>Bacillaceae</taxon>
        <taxon>Aeribacillus</taxon>
    </lineage>
</organism>
<feature type="transmembrane region" description="Helical" evidence="8">
    <location>
        <begin position="89"/>
        <end position="111"/>
    </location>
</feature>
<dbReference type="PANTHER" id="PTHR47019">
    <property type="entry name" value="LIPID II FLIPPASE MURJ"/>
    <property type="match status" value="1"/>
</dbReference>
<keyword evidence="7 8" id="KW-0472">Membrane</keyword>
<name>A0A223E4J2_9BACI</name>
<evidence type="ECO:0000256" key="5">
    <source>
        <dbReference type="ARBA" id="ARBA00022984"/>
    </source>
</evidence>
<evidence type="ECO:0000256" key="8">
    <source>
        <dbReference type="SAM" id="Phobius"/>
    </source>
</evidence>
<evidence type="ECO:0000313" key="10">
    <source>
        <dbReference type="Proteomes" id="UP000214606"/>
    </source>
</evidence>
<feature type="transmembrane region" description="Helical" evidence="8">
    <location>
        <begin position="179"/>
        <end position="200"/>
    </location>
</feature>
<keyword evidence="2" id="KW-1003">Cell membrane</keyword>